<dbReference type="GO" id="GO:0005634">
    <property type="term" value="C:nucleus"/>
    <property type="evidence" value="ECO:0007669"/>
    <property type="project" value="TreeGrafter"/>
</dbReference>
<evidence type="ECO:0000256" key="5">
    <source>
        <dbReference type="SAM" id="MobiDB-lite"/>
    </source>
</evidence>
<dbReference type="InterPro" id="IPR040623">
    <property type="entry name" value="RPN2_C"/>
</dbReference>
<feature type="region of interest" description="Disordered" evidence="5">
    <location>
        <begin position="855"/>
        <end position="933"/>
    </location>
</feature>
<comment type="caution">
    <text evidence="8">The sequence shown here is derived from an EMBL/GenBank/DDBJ whole genome shotgun (WGS) entry which is preliminary data.</text>
</comment>
<dbReference type="Proteomes" id="UP000192257">
    <property type="component" value="Unassembled WGS sequence"/>
</dbReference>
<dbReference type="InterPro" id="IPR002015">
    <property type="entry name" value="Proteasome/cyclosome_rpt"/>
</dbReference>
<feature type="compositionally biased region" description="Basic and acidic residues" evidence="5">
    <location>
        <begin position="921"/>
        <end position="933"/>
    </location>
</feature>
<sequence>MTSGLSSSKGVLALLRESDPDVLRFALKRLVQLVDTYWYEISSDLPLIEELHESSDLEKNTQMLAALVASQVYFHLGAYSESVHFALAAGSAFNYTERSIYTDTILSCCIDQFVHYQEQPEETRGELDPRLEDLFTALTNKWILQEDTPVKELVGFTIRARRIDFLEKVLRQHIAATKSAVILNFTFDVANVLLRDIVFRRKILRLLVDLYAQEDLSTIDYFSRAQCLLFLGDSQSTANLMNSLIYAGDKATAYQLAFDLYEYGNQEFLTAVSMEISNMGEKAVELQSTTGGDTTSTSLEIKQEEVSKVEVGTVGKKYSVVHKNILLILAGGTSTTFYYKFLYTHCNADIHVLNRIKQSIDSKKAVPHNATVIAHALMYCGTTIDAFLRGNMEWLGRANYWAKFIVTASIGVIHRGHITDSLALVDQYLPNNNMGPLPYQEAGALYALGLIHAPVGVACNRKTIEFLKDTMRKYSASEQIIHGASLGIGLAAMGLKDESLYDSLFTCVSGCDAVGSEGAALGIGLVMMGSGNLQAIQDMRALASEDNQKEKTIRGISMAMALMMLGREDECWTLANELLDNSDPWVRLGGCFMLGLGYAGAENSKVIERLLSVTVKDTSDDVRRNAATMIGFLTIKDPVLCLELVRVLVDSYNPHIRYGVGMALAVSAAGTGNAEVIEVLWGLTEDLVDFVRQGAYIALAIVMVQVTEAENPKVKELRDNYFKRISGRKEDMCSKFGCIIASGILDAGGRNCTFALHRQRHRLDKAVVGMFVFLQYWYWFPYILMISLSMQPTCFIGLNDKLELPEYSFKSNAPPSRFALPKSILAEKKEAKATSVKAVVLSTTKKEEQFNRLKRMSTACKAGETESSNKTQPKTEKTEKAASAAAAETATATTAAAPAATETTTTTTTVKEEGGNTTEVAQKETEVEKKEEPEPNMVILTNPSRVTARQLAVVSHDYDNRFVPLKPNPYGVCLLRDTKPTEGSQRIITDLGWNCGDEAPPPEPFAWP</sequence>
<dbReference type="InterPro" id="IPR016642">
    <property type="entry name" value="26S_Psome_Rpn2"/>
</dbReference>
<dbReference type="RefSeq" id="XP_028881171.1">
    <property type="nucleotide sequence ID" value="XM_029027667.1"/>
</dbReference>
<dbReference type="GO" id="GO:0008540">
    <property type="term" value="C:proteasome regulatory particle, base subcomplex"/>
    <property type="evidence" value="ECO:0007669"/>
    <property type="project" value="UniProtKB-UniRule"/>
</dbReference>
<name>A0A1X0NQV9_9TRYP</name>
<proteinExistence type="inferred from homology"/>
<keyword evidence="2" id="KW-0677">Repeat</keyword>
<dbReference type="PANTHER" id="PTHR10943">
    <property type="entry name" value="26S PROTEASOME NON-ATPASE REGULATORY SUBUNIT"/>
    <property type="match status" value="1"/>
</dbReference>
<feature type="compositionally biased region" description="Low complexity" evidence="5">
    <location>
        <begin position="881"/>
        <end position="909"/>
    </location>
</feature>
<dbReference type="STRING" id="67003.A0A1X0NQV9"/>
<dbReference type="Pfam" id="PF18004">
    <property type="entry name" value="RPN2_C"/>
    <property type="match status" value="1"/>
</dbReference>
<protein>
    <submittedName>
        <fullName evidence="8">Putative proteasome regulatory non-ATPase subunit 2</fullName>
    </submittedName>
</protein>
<dbReference type="GO" id="GO:0034515">
    <property type="term" value="C:proteasome storage granule"/>
    <property type="evidence" value="ECO:0007669"/>
    <property type="project" value="TreeGrafter"/>
</dbReference>
<reference evidence="8 9" key="1">
    <citation type="submission" date="2017-03" db="EMBL/GenBank/DDBJ databases">
        <title>An alternative strategy for trypanosome survival in the mammalian bloodstream revealed through genome and transcriptome analysis of the ubiquitous bovine parasite Trypanosoma (Megatrypanum) theileri.</title>
        <authorList>
            <person name="Kelly S."/>
            <person name="Ivens A."/>
            <person name="Mott A."/>
            <person name="O'Neill E."/>
            <person name="Emms D."/>
            <person name="Macleod O."/>
            <person name="Voorheis P."/>
            <person name="Matthews J."/>
            <person name="Matthews K."/>
            <person name="Carrington M."/>
        </authorList>
    </citation>
    <scope>NUCLEOTIDE SEQUENCE [LARGE SCALE GENOMIC DNA]</scope>
    <source>
        <strain evidence="8">Edinburgh</strain>
    </source>
</reference>
<evidence type="ECO:0000259" key="6">
    <source>
        <dbReference type="Pfam" id="PF18004"/>
    </source>
</evidence>
<feature type="domain" description="26S proteasome regulatory subunit RPN2 C-terminal" evidence="6">
    <location>
        <begin position="793"/>
        <end position="985"/>
    </location>
</feature>
<evidence type="ECO:0000256" key="4">
    <source>
        <dbReference type="PIRNR" id="PIRNR015947"/>
    </source>
</evidence>
<dbReference type="GO" id="GO:0030234">
    <property type="term" value="F:enzyme regulator activity"/>
    <property type="evidence" value="ECO:0007669"/>
    <property type="project" value="UniProtKB-UniRule"/>
</dbReference>
<dbReference type="PIRSF" id="PIRSF015947">
    <property type="entry name" value="26S_Psome_Rpn2"/>
    <property type="match status" value="1"/>
</dbReference>
<dbReference type="InterPro" id="IPR011989">
    <property type="entry name" value="ARM-like"/>
</dbReference>
<accession>A0A1X0NQV9</accession>
<dbReference type="InterPro" id="IPR016024">
    <property type="entry name" value="ARM-type_fold"/>
</dbReference>
<dbReference type="Pfam" id="PF21505">
    <property type="entry name" value="RPN2_N"/>
    <property type="match status" value="1"/>
</dbReference>
<dbReference type="PANTHER" id="PTHR10943:SF2">
    <property type="entry name" value="26S PROTEASOME NON-ATPASE REGULATORY SUBUNIT 1"/>
    <property type="match status" value="1"/>
</dbReference>
<dbReference type="SUPFAM" id="SSF48371">
    <property type="entry name" value="ARM repeat"/>
    <property type="match status" value="1"/>
</dbReference>
<comment type="similarity">
    <text evidence="1 4">Belongs to the proteasome subunit S1 family.</text>
</comment>
<keyword evidence="9" id="KW-1185">Reference proteome</keyword>
<evidence type="ECO:0000313" key="9">
    <source>
        <dbReference type="Proteomes" id="UP000192257"/>
    </source>
</evidence>
<dbReference type="InterPro" id="IPR048570">
    <property type="entry name" value="PSMD1_RPN2_N"/>
</dbReference>
<evidence type="ECO:0000256" key="2">
    <source>
        <dbReference type="ARBA" id="ARBA00022737"/>
    </source>
</evidence>
<organism evidence="8 9">
    <name type="scientific">Trypanosoma theileri</name>
    <dbReference type="NCBI Taxonomy" id="67003"/>
    <lineage>
        <taxon>Eukaryota</taxon>
        <taxon>Discoba</taxon>
        <taxon>Euglenozoa</taxon>
        <taxon>Kinetoplastea</taxon>
        <taxon>Metakinetoplastina</taxon>
        <taxon>Trypanosomatida</taxon>
        <taxon>Trypanosomatidae</taxon>
        <taxon>Trypanosoma</taxon>
    </lineage>
</organism>
<keyword evidence="3 4" id="KW-0647">Proteasome</keyword>
<dbReference type="EMBL" id="NBCO01000024">
    <property type="protein sequence ID" value="ORC87105.1"/>
    <property type="molecule type" value="Genomic_DNA"/>
</dbReference>
<dbReference type="FunFam" id="1.25.10.10:FF:000017">
    <property type="entry name" value="26S proteasome non-ATPase regulatory subunit 1"/>
    <property type="match status" value="1"/>
</dbReference>
<evidence type="ECO:0000256" key="3">
    <source>
        <dbReference type="ARBA" id="ARBA00022942"/>
    </source>
</evidence>
<evidence type="ECO:0000259" key="7">
    <source>
        <dbReference type="Pfam" id="PF21505"/>
    </source>
</evidence>
<dbReference type="GeneID" id="39987447"/>
<evidence type="ECO:0000256" key="1">
    <source>
        <dbReference type="ARBA" id="ARBA00006308"/>
    </source>
</evidence>
<dbReference type="GO" id="GO:0043161">
    <property type="term" value="P:proteasome-mediated ubiquitin-dependent protein catabolic process"/>
    <property type="evidence" value="ECO:0007669"/>
    <property type="project" value="TreeGrafter"/>
</dbReference>
<dbReference type="Gene3D" id="1.25.10.10">
    <property type="entry name" value="Leucine-rich Repeat Variant"/>
    <property type="match status" value="1"/>
</dbReference>
<dbReference type="Pfam" id="PF13646">
    <property type="entry name" value="HEAT_2"/>
    <property type="match status" value="1"/>
</dbReference>
<feature type="domain" description="26S proteasome non-ATPase regulatory subunit 1/RPN2 N-terminal" evidence="7">
    <location>
        <begin position="7"/>
        <end position="293"/>
    </location>
</feature>
<dbReference type="OrthoDB" id="261572at2759"/>
<dbReference type="VEuPathDB" id="TriTrypDB:TM35_000242550"/>
<gene>
    <name evidence="8" type="ORF">TM35_000242550</name>
</gene>
<dbReference type="Pfam" id="PF01851">
    <property type="entry name" value="PC_rep"/>
    <property type="match status" value="1"/>
</dbReference>
<evidence type="ECO:0000313" key="8">
    <source>
        <dbReference type="EMBL" id="ORC87105.1"/>
    </source>
</evidence>
<dbReference type="AlphaFoldDB" id="A0A1X0NQV9"/>
<dbReference type="GO" id="GO:0042176">
    <property type="term" value="P:regulation of protein catabolic process"/>
    <property type="evidence" value="ECO:0007669"/>
    <property type="project" value="UniProtKB-UniRule"/>
</dbReference>